<evidence type="ECO:0000256" key="7">
    <source>
        <dbReference type="ARBA" id="ARBA00023268"/>
    </source>
</evidence>
<dbReference type="Pfam" id="PF00109">
    <property type="entry name" value="ketoacyl-synt"/>
    <property type="match status" value="2"/>
</dbReference>
<dbReference type="InterPro" id="IPR013968">
    <property type="entry name" value="PKS_KR"/>
</dbReference>
<dbReference type="Pfam" id="PF22953">
    <property type="entry name" value="SpnB_Rossmann"/>
    <property type="match status" value="1"/>
</dbReference>
<dbReference type="Gene3D" id="3.30.70.3290">
    <property type="match status" value="2"/>
</dbReference>
<evidence type="ECO:0000259" key="13">
    <source>
        <dbReference type="PROSITE" id="PS52019"/>
    </source>
</evidence>
<dbReference type="FunFam" id="3.40.366.10:FF:000002">
    <property type="entry name" value="Probable polyketide synthase 2"/>
    <property type="match status" value="1"/>
</dbReference>
<keyword evidence="7" id="KW-0511">Multifunctional enzyme</keyword>
<evidence type="ECO:0000259" key="12">
    <source>
        <dbReference type="PROSITE" id="PS52004"/>
    </source>
</evidence>
<dbReference type="SUPFAM" id="SSF52151">
    <property type="entry name" value="FabD/lysophospholipase-like"/>
    <property type="match status" value="2"/>
</dbReference>
<dbReference type="SMART" id="SM00826">
    <property type="entry name" value="PKS_DH"/>
    <property type="match status" value="1"/>
</dbReference>
<dbReference type="InterPro" id="IPR016035">
    <property type="entry name" value="Acyl_Trfase/lysoPLipase"/>
</dbReference>
<dbReference type="GO" id="GO:0033068">
    <property type="term" value="P:macrolide biosynthetic process"/>
    <property type="evidence" value="ECO:0007669"/>
    <property type="project" value="UniProtKB-ARBA"/>
</dbReference>
<keyword evidence="4" id="KW-0597">Phosphoprotein</keyword>
<dbReference type="Pfam" id="PF16197">
    <property type="entry name" value="KAsynt_C_assoc"/>
    <property type="match status" value="2"/>
</dbReference>
<dbReference type="PROSITE" id="PS52004">
    <property type="entry name" value="KS3_2"/>
    <property type="match status" value="2"/>
</dbReference>
<evidence type="ECO:0000256" key="4">
    <source>
        <dbReference type="ARBA" id="ARBA00022553"/>
    </source>
</evidence>
<organism evidence="14 15">
    <name type="scientific">Sinosporangium siamense</name>
    <dbReference type="NCBI Taxonomy" id="1367973"/>
    <lineage>
        <taxon>Bacteria</taxon>
        <taxon>Bacillati</taxon>
        <taxon>Actinomycetota</taxon>
        <taxon>Actinomycetes</taxon>
        <taxon>Streptosporangiales</taxon>
        <taxon>Streptosporangiaceae</taxon>
        <taxon>Sinosporangium</taxon>
    </lineage>
</organism>
<evidence type="ECO:0000256" key="5">
    <source>
        <dbReference type="ARBA" id="ARBA00022679"/>
    </source>
</evidence>
<sequence>MAEDQIRYLLKRVSAELHDARERLRKADEERREPIAIVGMACRFPGGVRSPEDLWELVAEGRDAITEFPSDRGWDLEALYDPDPDVPGTSYTRHGGFLDDIAGFDAEFFGISPREALATDPQQRVLLEVAWEALERAGFDAAGLRGGKVGVFAGMNGQDYAARLAATPAHVDGYLSIGNAASVTSGRIAYALGFEGPAVTVDTACSSSLVALHLAVQSLRSGESDLALAGGVSVMSSPVGFVEFSRQRGLSVDGRCRAFGAGADGTGWAEGAGLLVVERLSDAVRLGHRVLAVVRGSAVNQDGASNGLTAPNGPSQQRVIRQALVAAGLSPTEIDAVEAHGTGTSLGDPIEAHALIETYGTDRGEREPLWLGSLKSNIGHTQAAAGVAGLIKTVQAIRHGVLPSTLHVEELSPHVDWESGAVAPLAESRPWPQTGRPRRAGVSAFGVSGTNAHVIVEQAPEEVPALSGGPSGVTLPWVLSARSLEALSGQAERLAALLSDSPEVSPAHVGWSLATSRAVLEERAVVVAADREGFLAGLESLTKKTSADPVTWAGEATAVVRGRAGGGLALWFTGQGSQRAGMGRELHARFPVFATAFDEAVTELDRHLAGHVQHPVKAVVFGEPGTEGQLDRTVFAQAGLFAVGYGLFRLLESFGVRPDYVSGHSIGELTAACVAGVWPLAEAARLVAARGRLMQALPQGGAMVAVGASEEEVSALADQAGVSIAAVNGPASVVVSGDEAAVLELAEVFAGRGHRTRRLRVSHAFHSAHMDGMLAEFRQVVASVEAAQPELPVVSNLSGRVATADELADPGYWVRQVREAVRFGDVVTELESHGVTTFLELGPDGVLSALAQESLTGEAPLLLPALRKDRPEAETLLSAVGAAHVSGSRVDWDAVFPEPRGHVDLPTYAFQHKRYWLEDSATGDPAHLGFGTAEHPLLGGVVRLAEGEGVLLTGRLSTQTHPWLADHAVGGTVLLPGTAFVELAIRAGDEVGLDTLHELVIEAPLVLPERGGVHIQVKVAEPDANGHRTITVHSKPGDASPETPWTRHATGSLGTHPDPVPPGETEWPPPGADPIPAEGFYEALADAGLHYGEAFQGVRAAWRRDSVLYAEVALPEKESAKGYGLHPALLDAALHVFAFDALPTTPTEKNHLPFAWRGVRLHATGASAVRVRLAALAPDELSVRVDDAAGAPVAEVASLRTRLVSAGQVKSAGIDPDSLFEVTWTEIGVETTGTAPTTAFDGDPVPGPDFLVVPVTPEVGKEVVTAAHETAWEVLERLQRLLADERYAASRLVVVTTGAVAARDGESPDLAAAPVWGLVRVAQSEHPGRIGLVDLDPDGGAQDLRVALPAVAGGEPQVAVRGGVILAPRLTRPAPHGRTASDGRWNPEGTVLIPGGTGTLGALFARRIAAEYGTSHLVLVSRSGDRAPGARELAAELSAQGTKVTIVAGDVADRSFLAGVLDTIPAEHPLTAVVHTAGVVDDGVLGSLTSDRLDHVLHPKVDAAWHLHDLTKHLDLADFILFSSVAGVLGSAGQAGYAAANVFLDALAAHRRASGLAALSLAWGLWAGTSGVTAHLTDADRARTARLGVRELDADEGFDLFRAARETGLPTVVPAPLTLPALNRGRGEVPPLLRNLVRRSRPEATATPLSVFGAAEALELVRAEAAAVLSTGVESVGAHRAFTDLGLDSLTSLELRNRLNAATGLRLPATLTFDHPTPEAVAAFLVAEKTGDRAEPAAPTPAAAPADEPIAIVGMACRLPGGVRSPDDLWRLVAEGRDAISEFPADRGWDIERLFNPDPENPGTSYTRHGGFLHEAGDFDAEFFGISPREALATDPQQRLLLETAWEALEGAGIDPRTLRGSRTGVFAGVMYHDYAPRVGEAPTPLEGFIANGNAGSVASGRIAYSFGFEGPAVTVDTACSSSLVALHLAVQSLRSGESDLALAGGVAVMASPAVFVEFSRQRGLAADGRCKAYAGAADGTGWAEGVALLLVERLSDARRLGHEVLAVVRGTAVNQDGASNGLTAPNGPSQQRVIRQALAGAALTPGDIDAVEGHGTGTTLGDPIEAQALIATYGRDRPDDTPLWLGSLKSNLGHTQAAAGAAGIIKMVQAIRHGVLPRTLHVDEPTPHVDWSAGRVELLTETREWPRTGRPRRAGVSSFGVSGTNAHVIIEQADPLPAAAPEDAQPPSVLPWVLSARTAEALRGQAATLRAHLDSGGPVPAADVARSLVSTRALFEHRAVVAGEGGDRLLTGVAALAAGESAANLVRGVADTEGRTVFVFPGQGSQWEGMAVELLDTSPVFADSIAACESALSPYVDWSLSGVLRADEGAPGLDRVDVVQPALWAVMVSLAALWRSYGVHPHAVTGHSQGEIAAAYVAGALSLDDAAKVVALRSRAVLALAGTGAMASIALPRDEVDARLAAYDGGISVAAVNGPAAVVVAGEPQAVTEFVAQVKEEGERARLIPVDYASHSRQVEAVRDEVLTALADVTPRAAAVPLLSTVTGDVLDTTTMDAGYWYTNLRETVRFEQAVRTLAERGHDVFIEISPHPVVTAALQETLEASARPGAAVAGTLRRDQGGLPRFVTSVAEVHVRGVAVDWEPALGAGGGRVPLPTYAFQHRRYWLDTLPSAGRAAELPSLADRPAAPALALSGLSGKELDEALLRLVRTESAIVLGHDDPGTVETGRAFRELGLDSLTAVDLRNRLGNATGLTLPATLVFDYPTPAAIAGYLREEFSSGEAVRFPSALASLDYLETVLASVQRDDPEHTELFTRMRTLLDRWGTAEPSAGDDDVFDVATATDEELFELLDNDYESL</sequence>
<dbReference type="InterPro" id="IPR001227">
    <property type="entry name" value="Ac_transferase_dom_sf"/>
</dbReference>
<feature type="domain" description="Ketosynthase family 3 (KS3)" evidence="12">
    <location>
        <begin position="32"/>
        <end position="458"/>
    </location>
</feature>
<feature type="region of interest" description="Disordered" evidence="10">
    <location>
        <begin position="1032"/>
        <end position="1069"/>
    </location>
</feature>
<feature type="domain" description="Carrier" evidence="11">
    <location>
        <begin position="1652"/>
        <end position="1729"/>
    </location>
</feature>
<dbReference type="SUPFAM" id="SSF51735">
    <property type="entry name" value="NAD(P)-binding Rossmann-fold domains"/>
    <property type="match status" value="2"/>
</dbReference>
<evidence type="ECO:0000313" key="15">
    <source>
        <dbReference type="Proteomes" id="UP000606172"/>
    </source>
</evidence>
<dbReference type="CDD" id="cd00833">
    <property type="entry name" value="PKS"/>
    <property type="match status" value="2"/>
</dbReference>
<dbReference type="SUPFAM" id="SSF47336">
    <property type="entry name" value="ACP-like"/>
    <property type="match status" value="2"/>
</dbReference>
<feature type="active site" description="Proton donor; for dehydratase activity" evidence="9">
    <location>
        <position position="1131"/>
    </location>
</feature>
<dbReference type="InterPro" id="IPR014031">
    <property type="entry name" value="Ketoacyl_synth_C"/>
</dbReference>
<dbReference type="InterPro" id="IPR014030">
    <property type="entry name" value="Ketoacyl_synth_N"/>
</dbReference>
<evidence type="ECO:0000256" key="2">
    <source>
        <dbReference type="ARBA" id="ARBA00004792"/>
    </source>
</evidence>
<dbReference type="Gene3D" id="3.40.366.10">
    <property type="entry name" value="Malonyl-Coenzyme A Acyl Carrier Protein, domain 2"/>
    <property type="match status" value="2"/>
</dbReference>
<keyword evidence="5" id="KW-0808">Transferase</keyword>
<dbReference type="InterPro" id="IPR014043">
    <property type="entry name" value="Acyl_transferase_dom"/>
</dbReference>
<dbReference type="FunFam" id="3.40.47.10:FF:000019">
    <property type="entry name" value="Polyketide synthase type I"/>
    <property type="match status" value="2"/>
</dbReference>
<dbReference type="SMART" id="SM00822">
    <property type="entry name" value="PKS_KR"/>
    <property type="match status" value="1"/>
</dbReference>
<feature type="region of interest" description="N-terminal hotdog fold" evidence="9">
    <location>
        <begin position="935"/>
        <end position="1060"/>
    </location>
</feature>
<dbReference type="Pfam" id="PF00698">
    <property type="entry name" value="Acyl_transf_1"/>
    <property type="match status" value="2"/>
</dbReference>
<dbReference type="Gene3D" id="3.40.50.720">
    <property type="entry name" value="NAD(P)-binding Rossmann-like Domain"/>
    <property type="match status" value="1"/>
</dbReference>
<name>A0A919VFC0_9ACTN</name>
<dbReference type="InterPro" id="IPR009081">
    <property type="entry name" value="PP-bd_ACP"/>
</dbReference>
<gene>
    <name evidence="14" type="primary">rifE</name>
    <name evidence="14" type="ORF">Ssi02_62050</name>
</gene>
<dbReference type="SMART" id="SM00823">
    <property type="entry name" value="PKS_PP"/>
    <property type="match status" value="2"/>
</dbReference>
<dbReference type="InterPro" id="IPR036736">
    <property type="entry name" value="ACP-like_sf"/>
</dbReference>
<dbReference type="SMART" id="SM00825">
    <property type="entry name" value="PKS_KS"/>
    <property type="match status" value="2"/>
</dbReference>
<dbReference type="FunFam" id="1.10.1200.10:FF:000007">
    <property type="entry name" value="Probable polyketide synthase pks17"/>
    <property type="match status" value="1"/>
</dbReference>
<evidence type="ECO:0000313" key="14">
    <source>
        <dbReference type="EMBL" id="GII95974.1"/>
    </source>
</evidence>
<dbReference type="InterPro" id="IPR020841">
    <property type="entry name" value="PKS_Beta-ketoAc_synthase_dom"/>
</dbReference>
<reference evidence="14" key="1">
    <citation type="submission" date="2021-01" db="EMBL/GenBank/DDBJ databases">
        <title>Whole genome shotgun sequence of Sinosporangium siamense NBRC 109515.</title>
        <authorList>
            <person name="Komaki H."/>
            <person name="Tamura T."/>
        </authorList>
    </citation>
    <scope>NUCLEOTIDE SEQUENCE</scope>
    <source>
        <strain evidence="14">NBRC 109515</strain>
    </source>
</reference>
<dbReference type="PROSITE" id="PS00606">
    <property type="entry name" value="KS3_1"/>
    <property type="match status" value="2"/>
</dbReference>
<dbReference type="GO" id="GO:0031177">
    <property type="term" value="F:phosphopantetheine binding"/>
    <property type="evidence" value="ECO:0007669"/>
    <property type="project" value="InterPro"/>
</dbReference>
<dbReference type="PROSITE" id="PS00012">
    <property type="entry name" value="PHOSPHOPANTETHEINE"/>
    <property type="match status" value="2"/>
</dbReference>
<evidence type="ECO:0000256" key="6">
    <source>
        <dbReference type="ARBA" id="ARBA00023194"/>
    </source>
</evidence>
<comment type="pathway">
    <text evidence="2">Antibiotic biosynthesis.</text>
</comment>
<evidence type="ECO:0000256" key="1">
    <source>
        <dbReference type="ARBA" id="ARBA00001957"/>
    </source>
</evidence>
<accession>A0A919VFC0</accession>
<evidence type="ECO:0000256" key="9">
    <source>
        <dbReference type="PROSITE-ProRule" id="PRU01363"/>
    </source>
</evidence>
<dbReference type="InterPro" id="IPR018201">
    <property type="entry name" value="Ketoacyl_synth_AS"/>
</dbReference>
<dbReference type="Gene3D" id="3.40.47.10">
    <property type="match status" value="2"/>
</dbReference>
<dbReference type="Pfam" id="PF02801">
    <property type="entry name" value="Ketoacyl-synt_C"/>
    <property type="match status" value="2"/>
</dbReference>
<dbReference type="SUPFAM" id="SSF55048">
    <property type="entry name" value="Probable ACP-binding domain of malonyl-CoA ACP transacylase"/>
    <property type="match status" value="2"/>
</dbReference>
<evidence type="ECO:0000256" key="8">
    <source>
        <dbReference type="ARBA" id="ARBA00023315"/>
    </source>
</evidence>
<dbReference type="InterPro" id="IPR042104">
    <property type="entry name" value="PKS_dehydratase_sf"/>
</dbReference>
<feature type="region of interest" description="C-terminal hotdog fold" evidence="9">
    <location>
        <begin position="1072"/>
        <end position="1210"/>
    </location>
</feature>
<feature type="domain" description="Carrier" evidence="11">
    <location>
        <begin position="2661"/>
        <end position="2736"/>
    </location>
</feature>
<evidence type="ECO:0000256" key="3">
    <source>
        <dbReference type="ARBA" id="ARBA00022450"/>
    </source>
</evidence>
<dbReference type="Pfam" id="PF08659">
    <property type="entry name" value="KR"/>
    <property type="match status" value="1"/>
</dbReference>
<dbReference type="SMART" id="SM00827">
    <property type="entry name" value="PKS_AT"/>
    <property type="match status" value="2"/>
</dbReference>
<keyword evidence="15" id="KW-1185">Reference proteome</keyword>
<dbReference type="SUPFAM" id="SSF53901">
    <property type="entry name" value="Thiolase-like"/>
    <property type="match status" value="2"/>
</dbReference>
<proteinExistence type="predicted"/>
<dbReference type="GO" id="GO:0006633">
    <property type="term" value="P:fatty acid biosynthetic process"/>
    <property type="evidence" value="ECO:0007669"/>
    <property type="project" value="InterPro"/>
</dbReference>
<dbReference type="InterPro" id="IPR049552">
    <property type="entry name" value="PKS_DH_N"/>
</dbReference>
<dbReference type="InterPro" id="IPR036291">
    <property type="entry name" value="NAD(P)-bd_dom_sf"/>
</dbReference>
<dbReference type="PROSITE" id="PS50075">
    <property type="entry name" value="CARRIER"/>
    <property type="match status" value="2"/>
</dbReference>
<dbReference type="CDD" id="cd08956">
    <property type="entry name" value="KR_3_FAS_SDR_x"/>
    <property type="match status" value="1"/>
</dbReference>
<dbReference type="Pfam" id="PF08990">
    <property type="entry name" value="Docking"/>
    <property type="match status" value="1"/>
</dbReference>
<dbReference type="Gene3D" id="3.10.129.110">
    <property type="entry name" value="Polyketide synthase dehydratase"/>
    <property type="match status" value="1"/>
</dbReference>
<dbReference type="InterPro" id="IPR049551">
    <property type="entry name" value="PKS_DH_C"/>
</dbReference>
<comment type="cofactor">
    <cofactor evidence="1">
        <name>pantetheine 4'-phosphate</name>
        <dbReference type="ChEBI" id="CHEBI:47942"/>
    </cofactor>
</comment>
<dbReference type="Pfam" id="PF00550">
    <property type="entry name" value="PP-binding"/>
    <property type="match status" value="2"/>
</dbReference>
<dbReference type="SMART" id="SM01294">
    <property type="entry name" value="PKS_PP_betabranch"/>
    <property type="match status" value="2"/>
</dbReference>
<keyword evidence="6" id="KW-0045">Antibiotic biosynthesis</keyword>
<dbReference type="PANTHER" id="PTHR43775">
    <property type="entry name" value="FATTY ACID SYNTHASE"/>
    <property type="match status" value="1"/>
</dbReference>
<comment type="caution">
    <text evidence="14">The sequence shown here is derived from an EMBL/GenBank/DDBJ whole genome shotgun (WGS) entry which is preliminary data.</text>
</comment>
<dbReference type="InterPro" id="IPR016039">
    <property type="entry name" value="Thiolase-like"/>
</dbReference>
<dbReference type="InterPro" id="IPR057326">
    <property type="entry name" value="KR_dom"/>
</dbReference>
<dbReference type="PANTHER" id="PTHR43775:SF51">
    <property type="entry name" value="INACTIVE PHENOLPHTHIOCEROL SYNTHESIS POLYKETIDE SYNTHASE TYPE I PKS1-RELATED"/>
    <property type="match status" value="1"/>
</dbReference>
<dbReference type="InterPro" id="IPR015083">
    <property type="entry name" value="NorB/c/GfsB-D-like_docking"/>
</dbReference>
<dbReference type="InterPro" id="IPR049900">
    <property type="entry name" value="PKS_mFAS_DH"/>
</dbReference>
<feature type="domain" description="PKS/mFAS DH" evidence="13">
    <location>
        <begin position="935"/>
        <end position="1210"/>
    </location>
</feature>
<dbReference type="PROSITE" id="PS52019">
    <property type="entry name" value="PKS_MFAS_DH"/>
    <property type="match status" value="1"/>
</dbReference>
<dbReference type="InterPro" id="IPR032821">
    <property type="entry name" value="PKS_assoc"/>
</dbReference>
<dbReference type="InterPro" id="IPR055123">
    <property type="entry name" value="SpnB-like_Rossmann"/>
</dbReference>
<dbReference type="InterPro" id="IPR020806">
    <property type="entry name" value="PKS_PP-bd"/>
</dbReference>
<dbReference type="GO" id="GO:0004312">
    <property type="term" value="F:fatty acid synthase activity"/>
    <property type="evidence" value="ECO:0007669"/>
    <property type="project" value="TreeGrafter"/>
</dbReference>
<dbReference type="Pfam" id="PF14765">
    <property type="entry name" value="PS-DH"/>
    <property type="match status" value="1"/>
</dbReference>
<dbReference type="Proteomes" id="UP000606172">
    <property type="component" value="Unassembled WGS sequence"/>
</dbReference>
<dbReference type="RefSeq" id="WP_275410761.1">
    <property type="nucleotide sequence ID" value="NZ_BOOW01000041.1"/>
</dbReference>
<dbReference type="EMBL" id="BOOW01000041">
    <property type="protein sequence ID" value="GII95974.1"/>
    <property type="molecule type" value="Genomic_DNA"/>
</dbReference>
<dbReference type="InterPro" id="IPR016036">
    <property type="entry name" value="Malonyl_transacylase_ACP-bd"/>
</dbReference>
<feature type="domain" description="Ketosynthase family 3 (KS3)" evidence="12">
    <location>
        <begin position="1747"/>
        <end position="2173"/>
    </location>
</feature>
<dbReference type="InterPro" id="IPR006162">
    <property type="entry name" value="Ppantetheine_attach_site"/>
</dbReference>
<dbReference type="Gene3D" id="1.10.1200.10">
    <property type="entry name" value="ACP-like"/>
    <property type="match status" value="2"/>
</dbReference>
<evidence type="ECO:0000259" key="11">
    <source>
        <dbReference type="PROSITE" id="PS50075"/>
    </source>
</evidence>
<dbReference type="InterPro" id="IPR050091">
    <property type="entry name" value="PKS_NRPS_Biosynth_Enz"/>
</dbReference>
<dbReference type="GO" id="GO:0004315">
    <property type="term" value="F:3-oxoacyl-[acyl-carrier-protein] synthase activity"/>
    <property type="evidence" value="ECO:0007669"/>
    <property type="project" value="InterPro"/>
</dbReference>
<dbReference type="Pfam" id="PF21089">
    <property type="entry name" value="PKS_DH_N"/>
    <property type="match status" value="1"/>
</dbReference>
<dbReference type="InterPro" id="IPR020807">
    <property type="entry name" value="PKS_DH"/>
</dbReference>
<evidence type="ECO:0000256" key="10">
    <source>
        <dbReference type="SAM" id="MobiDB-lite"/>
    </source>
</evidence>
<protein>
    <submittedName>
        <fullName evidence="14">Polyketide synthase</fullName>
    </submittedName>
</protein>
<feature type="active site" description="Proton acceptor; for dehydratase activity" evidence="9">
    <location>
        <position position="967"/>
    </location>
</feature>
<keyword evidence="8" id="KW-0012">Acyltransferase</keyword>
<feature type="compositionally biased region" description="Pro residues" evidence="10">
    <location>
        <begin position="1058"/>
        <end position="1069"/>
    </location>
</feature>
<keyword evidence="3" id="KW-0596">Phosphopantetheine</keyword>